<proteinExistence type="predicted"/>
<evidence type="ECO:0000313" key="3">
    <source>
        <dbReference type="EMBL" id="GAW83202.1"/>
    </source>
</evidence>
<dbReference type="InterPro" id="IPR022139">
    <property type="entry name" value="Fam-L/Fam-M-like_plasmodium"/>
</dbReference>
<dbReference type="Pfam" id="PF12420">
    <property type="entry name" value="DUF3671"/>
    <property type="match status" value="1"/>
</dbReference>
<name>A0A1Y1JQT6_PLAGO</name>
<dbReference type="Proteomes" id="UP000195521">
    <property type="component" value="Unassembled WGS sequence"/>
</dbReference>
<keyword evidence="1" id="KW-0472">Membrane</keyword>
<keyword evidence="1" id="KW-1133">Transmembrane helix</keyword>
<dbReference type="OMA" id="CPCILHI"/>
<keyword evidence="4" id="KW-1185">Reference proteome</keyword>
<feature type="chain" id="PRO_5012508103" evidence="2">
    <location>
        <begin position="26"/>
        <end position="283"/>
    </location>
</feature>
<dbReference type="RefSeq" id="XP_028545791.1">
    <property type="nucleotide sequence ID" value="XM_028689990.1"/>
</dbReference>
<gene>
    <name evidence="3" type="ORF">PGO_134740</name>
</gene>
<reference evidence="4" key="1">
    <citation type="submission" date="2017-04" db="EMBL/GenBank/DDBJ databases">
        <title>Plasmodium gonderi genome.</title>
        <authorList>
            <person name="Arisue N."/>
            <person name="Honma H."/>
            <person name="Kawai S."/>
            <person name="Tougan T."/>
            <person name="Tanabe K."/>
            <person name="Horii T."/>
        </authorList>
    </citation>
    <scope>NUCLEOTIDE SEQUENCE [LARGE SCALE GENOMIC DNA]</scope>
    <source>
        <strain evidence="4">ATCC 30045</strain>
    </source>
</reference>
<dbReference type="GeneID" id="39749945"/>
<evidence type="ECO:0000256" key="1">
    <source>
        <dbReference type="SAM" id="Phobius"/>
    </source>
</evidence>
<feature type="transmembrane region" description="Helical" evidence="1">
    <location>
        <begin position="264"/>
        <end position="282"/>
    </location>
</feature>
<sequence>MMGKNRSMNFIKIFTFFYLLCKYYCRNDLSSFSETLNNAYKIDKIISTRIDRSLGSYEVDSFSDVTGSLESSLEDLECNQLKNETEEHTIDGDLEKVKLNKLCTCKKKGKKGYKKKRGLKKLDAYFEKKIFSHIGGVELIRQNTRSDKNSFTKAISKKYGSYIRFSIFIFFIGGIITIINNFGGANHITVHGIWDALGCLLSDITFYIFPVIILTIIIYIQSKVIKYERLKSKKGKTPGEEHCPCILHILNAYIVNIKIYISNCYMTLIISLFSLIFLLLVLP</sequence>
<evidence type="ECO:0000313" key="4">
    <source>
        <dbReference type="Proteomes" id="UP000195521"/>
    </source>
</evidence>
<dbReference type="AlphaFoldDB" id="A0A1Y1JQT6"/>
<feature type="transmembrane region" description="Helical" evidence="1">
    <location>
        <begin position="204"/>
        <end position="225"/>
    </location>
</feature>
<comment type="caution">
    <text evidence="3">The sequence shown here is derived from an EMBL/GenBank/DDBJ whole genome shotgun (WGS) entry which is preliminary data.</text>
</comment>
<organism evidence="3 4">
    <name type="scientific">Plasmodium gonderi</name>
    <dbReference type="NCBI Taxonomy" id="77519"/>
    <lineage>
        <taxon>Eukaryota</taxon>
        <taxon>Sar</taxon>
        <taxon>Alveolata</taxon>
        <taxon>Apicomplexa</taxon>
        <taxon>Aconoidasida</taxon>
        <taxon>Haemosporida</taxon>
        <taxon>Plasmodiidae</taxon>
        <taxon>Plasmodium</taxon>
        <taxon>Plasmodium (Plasmodium)</taxon>
    </lineage>
</organism>
<feature type="transmembrane region" description="Helical" evidence="1">
    <location>
        <begin position="162"/>
        <end position="184"/>
    </location>
</feature>
<feature type="signal peptide" evidence="2">
    <location>
        <begin position="1"/>
        <end position="25"/>
    </location>
</feature>
<evidence type="ECO:0000256" key="2">
    <source>
        <dbReference type="SAM" id="SignalP"/>
    </source>
</evidence>
<dbReference type="EMBL" id="BDQF01000014">
    <property type="protein sequence ID" value="GAW83202.1"/>
    <property type="molecule type" value="Genomic_DNA"/>
</dbReference>
<accession>A0A1Y1JQT6</accession>
<keyword evidence="2" id="KW-0732">Signal</keyword>
<protein>
    <submittedName>
        <fullName evidence="3">Variable surface protein</fullName>
    </submittedName>
</protein>
<keyword evidence="1" id="KW-0812">Transmembrane</keyword>